<proteinExistence type="predicted"/>
<dbReference type="InterPro" id="IPR032675">
    <property type="entry name" value="LRR_dom_sf"/>
</dbReference>
<reference evidence="1" key="1">
    <citation type="submission" date="2020-11" db="EMBL/GenBank/DDBJ databases">
        <authorList>
            <consortium name="DOE Joint Genome Institute"/>
            <person name="Ahrendt S."/>
            <person name="Riley R."/>
            <person name="Andreopoulos W."/>
            <person name="LaButti K."/>
            <person name="Pangilinan J."/>
            <person name="Ruiz-duenas F.J."/>
            <person name="Barrasa J.M."/>
            <person name="Sanchez-Garcia M."/>
            <person name="Camarero S."/>
            <person name="Miyauchi S."/>
            <person name="Serrano A."/>
            <person name="Linde D."/>
            <person name="Babiker R."/>
            <person name="Drula E."/>
            <person name="Ayuso-Fernandez I."/>
            <person name="Pacheco R."/>
            <person name="Padilla G."/>
            <person name="Ferreira P."/>
            <person name="Barriuso J."/>
            <person name="Kellner H."/>
            <person name="Castanera R."/>
            <person name="Alfaro M."/>
            <person name="Ramirez L."/>
            <person name="Pisabarro A.G."/>
            <person name="Kuo A."/>
            <person name="Tritt A."/>
            <person name="Lipzen A."/>
            <person name="He G."/>
            <person name="Yan M."/>
            <person name="Ng V."/>
            <person name="Cullen D."/>
            <person name="Martin F."/>
            <person name="Rosso M.-N."/>
            <person name="Henrissat B."/>
            <person name="Hibbett D."/>
            <person name="Martinez A.T."/>
            <person name="Grigoriev I.V."/>
        </authorList>
    </citation>
    <scope>NUCLEOTIDE SEQUENCE</scope>
    <source>
        <strain evidence="1">AH 44721</strain>
    </source>
</reference>
<dbReference type="Proteomes" id="UP000724874">
    <property type="component" value="Unassembled WGS sequence"/>
</dbReference>
<name>A0A9P5N7Q0_GYMJU</name>
<dbReference type="Gene3D" id="3.80.10.10">
    <property type="entry name" value="Ribonuclease Inhibitor"/>
    <property type="match status" value="1"/>
</dbReference>
<gene>
    <name evidence="1" type="ORF">CPB84DRAFT_658151</name>
</gene>
<keyword evidence="2" id="KW-1185">Reference proteome</keyword>
<comment type="caution">
    <text evidence="1">The sequence shown here is derived from an EMBL/GenBank/DDBJ whole genome shotgun (WGS) entry which is preliminary data.</text>
</comment>
<evidence type="ECO:0000313" key="2">
    <source>
        <dbReference type="Proteomes" id="UP000724874"/>
    </source>
</evidence>
<organism evidence="1 2">
    <name type="scientific">Gymnopilus junonius</name>
    <name type="common">Spectacular rustgill mushroom</name>
    <name type="synonym">Gymnopilus spectabilis subsp. junonius</name>
    <dbReference type="NCBI Taxonomy" id="109634"/>
    <lineage>
        <taxon>Eukaryota</taxon>
        <taxon>Fungi</taxon>
        <taxon>Dikarya</taxon>
        <taxon>Basidiomycota</taxon>
        <taxon>Agaricomycotina</taxon>
        <taxon>Agaricomycetes</taxon>
        <taxon>Agaricomycetidae</taxon>
        <taxon>Agaricales</taxon>
        <taxon>Agaricineae</taxon>
        <taxon>Hymenogastraceae</taxon>
        <taxon>Gymnopilus</taxon>
    </lineage>
</organism>
<evidence type="ECO:0008006" key="3">
    <source>
        <dbReference type="Google" id="ProtNLM"/>
    </source>
</evidence>
<dbReference type="EMBL" id="JADNYJ010000251">
    <property type="protein sequence ID" value="KAF8872927.1"/>
    <property type="molecule type" value="Genomic_DNA"/>
</dbReference>
<sequence length="369" mass="42530">MNHVHDPVTSTFPPEVTSSIFLACIDEAPSYPFTNSTLWRIANIPWTLGAVCRQWRQIVWATPELWTLIRILVTSLQPERLVYMRERLLRSGQIPLQLQITPTTYEDGLDIQTVFDFLHERNRTWDSLHIKLLDINSQDIQCDPQAFSKLRVLRLHNVSTISITQDIFWRESVKPEPEVVELRGFSPHGLNIDWKNVKDFVAESLPIPRFLEVLQKAPKLRRCYLSTKSRSHELEPSPAVASIYAHNKLQELSIEGFDDKKMSDLLDNACFPSLSHLSFDHMHYRLPTNVILSFIRRSSCLLKQLTLLDADLGNSIIPLLRELPSLRHLHLSPRYGYNFSPKELFKVLASSSIPDVINKYLKQNGVISS</sequence>
<protein>
    <recommendedName>
        <fullName evidence="3">F-box domain-containing protein</fullName>
    </recommendedName>
</protein>
<evidence type="ECO:0000313" key="1">
    <source>
        <dbReference type="EMBL" id="KAF8872927.1"/>
    </source>
</evidence>
<dbReference type="AlphaFoldDB" id="A0A9P5N7Q0"/>
<dbReference type="SUPFAM" id="SSF52047">
    <property type="entry name" value="RNI-like"/>
    <property type="match status" value="1"/>
</dbReference>
<dbReference type="OrthoDB" id="2269034at2759"/>
<accession>A0A9P5N7Q0</accession>